<dbReference type="AlphaFoldDB" id="A0A6F9DIS3"/>
<dbReference type="CDD" id="cd00160">
    <property type="entry name" value="RhoGEF"/>
    <property type="match status" value="1"/>
</dbReference>
<accession>A0A6F9DIS3</accession>
<dbReference type="InterPro" id="IPR043324">
    <property type="entry name" value="PH_PLEKHG1_G2_G3"/>
</dbReference>
<dbReference type="Pfam" id="PF22697">
    <property type="entry name" value="SOS1_NGEF_PH"/>
    <property type="match status" value="1"/>
</dbReference>
<dbReference type="InterPro" id="IPR001849">
    <property type="entry name" value="PH_domain"/>
</dbReference>
<feature type="region of interest" description="Disordered" evidence="2">
    <location>
        <begin position="493"/>
        <end position="530"/>
    </location>
</feature>
<protein>
    <submittedName>
        <fullName evidence="4">Uncharacterized protein LOC100184701</fullName>
    </submittedName>
</protein>
<dbReference type="Gene3D" id="2.30.29.30">
    <property type="entry name" value="Pleckstrin-homology domain (PH domain)/Phosphotyrosine-binding domain (PTB)"/>
    <property type="match status" value="1"/>
</dbReference>
<sequence length="695" mass="78802">MKSASELSINHETIDNLFGNIKKIYAFNRKFLSSIENCIGDPVAIAKCFIKQEKHFQVYAEYCTNYPTSIGILTRCMKVASFSEFLKAQQTSLQHALPLGSYLLKPVQRVLKYHLLIQDLVKNCSSDVDDYSIIKRALDVMTKLAHHINEMKRKHEDTVYIQEIQSMLGNWKGDELATYGEIVKEGELKFQGAKTERYVYLFDKMLLITKKRDDGVIFCKHHILCSDIVLLESISGNPLSFIVAPFNDLSSSHGLTKPWEKVQHQITAPSMTDKLDWTYHIKKLIIKHHHAAIPLKAQRSILRMNSFGGIPANPMAKNTVSTTMESSEDKKIFSRIGSLGKIRRRSDSSSKKSILLQAANKTMEISNSLPSTPSLPNQTNLFSFDSENINLESVKDDHLQSSHLKINNMSTRNDPTYSNQAVTKFDKQVLENPEGCSEEKPVEMQSQNRNDVKQYNDEMDDLLLLNFGNNRQSVSWDIQIVDEVFNHYKNYSSPLSRPTAKTTRSSIPKKLLSAHSPSVSEDGLTVRKDSETENVSVLHVDSFQSTLPDSRKESEDETRKVSVLPGEVSKCSEQCTVPRVKPPSPILKEKGIFLQAKPLYKEVEMSQNYPTHTQSFSIFKDSPNNCDSEEKLPGSHNSAHVKLTKQKDIARNTSFQTQSRPKGRRHFHNNILNMDTKRIPTGIVQAALSKYENSL</sequence>
<evidence type="ECO:0000313" key="4">
    <source>
        <dbReference type="EMBL" id="CAB3262888.1"/>
    </source>
</evidence>
<dbReference type="GO" id="GO:0031267">
    <property type="term" value="F:small GTPase binding"/>
    <property type="evidence" value="ECO:0007669"/>
    <property type="project" value="TreeGrafter"/>
</dbReference>
<evidence type="ECO:0000256" key="2">
    <source>
        <dbReference type="SAM" id="MobiDB-lite"/>
    </source>
</evidence>
<dbReference type="PROSITE" id="PS50010">
    <property type="entry name" value="DH_2"/>
    <property type="match status" value="1"/>
</dbReference>
<feature type="region of interest" description="Disordered" evidence="2">
    <location>
        <begin position="545"/>
        <end position="565"/>
    </location>
</feature>
<dbReference type="InterPro" id="IPR035899">
    <property type="entry name" value="DBL_dom_sf"/>
</dbReference>
<dbReference type="EMBL" id="LR787026">
    <property type="protein sequence ID" value="CAB3262888.1"/>
    <property type="molecule type" value="mRNA"/>
</dbReference>
<dbReference type="InterPro" id="IPR055251">
    <property type="entry name" value="SOS1_NGEF_PH"/>
</dbReference>
<dbReference type="PANTHER" id="PTHR45924">
    <property type="entry name" value="FI17866P1"/>
    <property type="match status" value="1"/>
</dbReference>
<dbReference type="SUPFAM" id="SSF48065">
    <property type="entry name" value="DBL homology domain (DH-domain)"/>
    <property type="match status" value="1"/>
</dbReference>
<dbReference type="SMART" id="SM00325">
    <property type="entry name" value="RhoGEF"/>
    <property type="match status" value="1"/>
</dbReference>
<dbReference type="SMART" id="SM00233">
    <property type="entry name" value="PH"/>
    <property type="match status" value="1"/>
</dbReference>
<dbReference type="InterPro" id="IPR000219">
    <property type="entry name" value="DH_dom"/>
</dbReference>
<reference evidence="4" key="1">
    <citation type="submission" date="2020-04" db="EMBL/GenBank/DDBJ databases">
        <authorList>
            <person name="Neveu A P."/>
        </authorList>
    </citation>
    <scope>NUCLEOTIDE SEQUENCE</scope>
    <source>
        <tissue evidence="4">Whole embryo</tissue>
    </source>
</reference>
<proteinExistence type="evidence at transcript level"/>
<dbReference type="GO" id="GO:0005085">
    <property type="term" value="F:guanyl-nucleotide exchange factor activity"/>
    <property type="evidence" value="ECO:0007669"/>
    <property type="project" value="InterPro"/>
</dbReference>
<dbReference type="CDD" id="cd13243">
    <property type="entry name" value="PH_PLEKHG1_G2_G3"/>
    <property type="match status" value="1"/>
</dbReference>
<evidence type="ECO:0000256" key="1">
    <source>
        <dbReference type="ARBA" id="ARBA00022553"/>
    </source>
</evidence>
<dbReference type="Pfam" id="PF00621">
    <property type="entry name" value="RhoGEF"/>
    <property type="match status" value="1"/>
</dbReference>
<dbReference type="PANTHER" id="PTHR45924:SF2">
    <property type="entry name" value="FI17866P1"/>
    <property type="match status" value="1"/>
</dbReference>
<feature type="domain" description="DH" evidence="3">
    <location>
        <begin position="1"/>
        <end position="151"/>
    </location>
</feature>
<keyword evidence="1" id="KW-0597">Phosphoprotein</keyword>
<evidence type="ECO:0000259" key="3">
    <source>
        <dbReference type="PROSITE" id="PS50010"/>
    </source>
</evidence>
<name>A0A6F9DIS3_9ASCI</name>
<dbReference type="SUPFAM" id="SSF50729">
    <property type="entry name" value="PH domain-like"/>
    <property type="match status" value="1"/>
</dbReference>
<dbReference type="Gene3D" id="1.20.900.10">
    <property type="entry name" value="Dbl homology (DH) domain"/>
    <property type="match status" value="1"/>
</dbReference>
<feature type="compositionally biased region" description="Polar residues" evidence="2">
    <location>
        <begin position="493"/>
        <end position="506"/>
    </location>
</feature>
<organism evidence="4">
    <name type="scientific">Phallusia mammillata</name>
    <dbReference type="NCBI Taxonomy" id="59560"/>
    <lineage>
        <taxon>Eukaryota</taxon>
        <taxon>Metazoa</taxon>
        <taxon>Chordata</taxon>
        <taxon>Tunicata</taxon>
        <taxon>Ascidiacea</taxon>
        <taxon>Phlebobranchia</taxon>
        <taxon>Ascidiidae</taxon>
        <taxon>Phallusia</taxon>
    </lineage>
</organism>
<dbReference type="InterPro" id="IPR011993">
    <property type="entry name" value="PH-like_dom_sf"/>
</dbReference>
<gene>
    <name evidence="4" type="primary">LOC100184701</name>
</gene>
<feature type="compositionally biased region" description="Basic and acidic residues" evidence="2">
    <location>
        <begin position="549"/>
        <end position="560"/>
    </location>
</feature>